<dbReference type="AlphaFoldDB" id="A0A7T7XL97"/>
<keyword evidence="4" id="KW-1185">Reference proteome</keyword>
<accession>A0A7T7XL97</accession>
<dbReference type="GO" id="GO:0016787">
    <property type="term" value="F:hydrolase activity"/>
    <property type="evidence" value="ECO:0007669"/>
    <property type="project" value="UniProtKB-KW"/>
</dbReference>
<protein>
    <submittedName>
        <fullName evidence="3">CRISPR-associated protein Cas2</fullName>
    </submittedName>
</protein>
<proteinExistence type="predicted"/>
<dbReference type="GO" id="GO:0004518">
    <property type="term" value="F:nuclease activity"/>
    <property type="evidence" value="ECO:0007669"/>
    <property type="project" value="UniProtKB-KW"/>
</dbReference>
<evidence type="ECO:0000313" key="4">
    <source>
        <dbReference type="Proteomes" id="UP000595917"/>
    </source>
</evidence>
<sequence>MFVSIALDPGSEERARELSNLLAQYGFEKIQRGLWESAIVSPATLSRVKRDLDRATDAFDRIRIYQFPLEGTLVLSTLKDKKWRRLVARGGQEKTISVQTTRIVKRK</sequence>
<evidence type="ECO:0000256" key="2">
    <source>
        <dbReference type="ARBA" id="ARBA00022801"/>
    </source>
</evidence>
<keyword evidence="1" id="KW-0540">Nuclease</keyword>
<organism evidence="3 4">
    <name type="scientific">Breznakiella homolactica</name>
    <dbReference type="NCBI Taxonomy" id="2798577"/>
    <lineage>
        <taxon>Bacteria</taxon>
        <taxon>Pseudomonadati</taxon>
        <taxon>Spirochaetota</taxon>
        <taxon>Spirochaetia</taxon>
        <taxon>Spirochaetales</taxon>
        <taxon>Breznakiellaceae</taxon>
        <taxon>Breznakiella</taxon>
    </lineage>
</organism>
<evidence type="ECO:0000256" key="1">
    <source>
        <dbReference type="ARBA" id="ARBA00022722"/>
    </source>
</evidence>
<gene>
    <name evidence="3" type="ORF">JFL75_15295</name>
</gene>
<dbReference type="RefSeq" id="WP_215625593.1">
    <property type="nucleotide sequence ID" value="NZ_CP067089.2"/>
</dbReference>
<dbReference type="Pfam" id="PF09827">
    <property type="entry name" value="CRISPR_Cas2"/>
    <property type="match status" value="1"/>
</dbReference>
<dbReference type="Proteomes" id="UP000595917">
    <property type="component" value="Chromosome"/>
</dbReference>
<dbReference type="KEGG" id="bhc:JFL75_15295"/>
<keyword evidence="2" id="KW-0378">Hydrolase</keyword>
<dbReference type="EMBL" id="CP067089">
    <property type="protein sequence ID" value="QQO08287.1"/>
    <property type="molecule type" value="Genomic_DNA"/>
</dbReference>
<evidence type="ECO:0000313" key="3">
    <source>
        <dbReference type="EMBL" id="QQO08287.1"/>
    </source>
</evidence>
<dbReference type="InterPro" id="IPR019199">
    <property type="entry name" value="Virulence_VapD/CRISPR_Cas2"/>
</dbReference>
<reference evidence="3" key="1">
    <citation type="submission" date="2021-01" db="EMBL/GenBank/DDBJ databases">
        <title>Description of Breznakiella homolactica.</title>
        <authorList>
            <person name="Song Y."/>
            <person name="Brune A."/>
        </authorList>
    </citation>
    <scope>NUCLEOTIDE SEQUENCE</scope>
    <source>
        <strain evidence="3">RmG30</strain>
    </source>
</reference>
<name>A0A7T7XL97_9SPIR</name>